<dbReference type="Proteomes" id="UP000652761">
    <property type="component" value="Unassembled WGS sequence"/>
</dbReference>
<keyword evidence="3" id="KW-1185">Reference proteome</keyword>
<accession>A0A843WCP7</accession>
<comment type="caution">
    <text evidence="2">The sequence shown here is derived from an EMBL/GenBank/DDBJ whole genome shotgun (WGS) entry which is preliminary data.</text>
</comment>
<gene>
    <name evidence="2" type="ORF">Taro_034719</name>
</gene>
<evidence type="ECO:0000313" key="3">
    <source>
        <dbReference type="Proteomes" id="UP000652761"/>
    </source>
</evidence>
<evidence type="ECO:0000313" key="2">
    <source>
        <dbReference type="EMBL" id="MQM01954.1"/>
    </source>
</evidence>
<organism evidence="2 3">
    <name type="scientific">Colocasia esculenta</name>
    <name type="common">Wild taro</name>
    <name type="synonym">Arum esculentum</name>
    <dbReference type="NCBI Taxonomy" id="4460"/>
    <lineage>
        <taxon>Eukaryota</taxon>
        <taxon>Viridiplantae</taxon>
        <taxon>Streptophyta</taxon>
        <taxon>Embryophyta</taxon>
        <taxon>Tracheophyta</taxon>
        <taxon>Spermatophyta</taxon>
        <taxon>Magnoliopsida</taxon>
        <taxon>Liliopsida</taxon>
        <taxon>Araceae</taxon>
        <taxon>Aroideae</taxon>
        <taxon>Colocasieae</taxon>
        <taxon>Colocasia</taxon>
    </lineage>
</organism>
<dbReference type="EMBL" id="NMUH01002763">
    <property type="protein sequence ID" value="MQM01954.1"/>
    <property type="molecule type" value="Genomic_DNA"/>
</dbReference>
<feature type="compositionally biased region" description="Polar residues" evidence="1">
    <location>
        <begin position="97"/>
        <end position="107"/>
    </location>
</feature>
<feature type="region of interest" description="Disordered" evidence="1">
    <location>
        <begin position="33"/>
        <end position="58"/>
    </location>
</feature>
<sequence>MSQWKILSRQVPSMISIIVKANNTSHDCYMQSTTQKQGESPYLHEEHNEQKSSGVSPAPHMVLASRRRPNTSFSCQIALRSLQQLSPRPNRAYPALSGQQSLRTCCG</sequence>
<dbReference type="AlphaFoldDB" id="A0A843WCP7"/>
<name>A0A843WCP7_COLES</name>
<feature type="region of interest" description="Disordered" evidence="1">
    <location>
        <begin position="88"/>
        <end position="107"/>
    </location>
</feature>
<proteinExistence type="predicted"/>
<protein>
    <submittedName>
        <fullName evidence="2">Uncharacterized protein</fullName>
    </submittedName>
</protein>
<reference evidence="2" key="1">
    <citation type="submission" date="2017-07" db="EMBL/GenBank/DDBJ databases">
        <title>Taro Niue Genome Assembly and Annotation.</title>
        <authorList>
            <person name="Atibalentja N."/>
            <person name="Keating K."/>
            <person name="Fields C.J."/>
        </authorList>
    </citation>
    <scope>NUCLEOTIDE SEQUENCE</scope>
    <source>
        <strain evidence="2">Niue_2</strain>
        <tissue evidence="2">Leaf</tissue>
    </source>
</reference>
<evidence type="ECO:0000256" key="1">
    <source>
        <dbReference type="SAM" id="MobiDB-lite"/>
    </source>
</evidence>